<protein>
    <submittedName>
        <fullName evidence="2">Uncharacterized protein</fullName>
    </submittedName>
</protein>
<evidence type="ECO:0000256" key="1">
    <source>
        <dbReference type="SAM" id="Phobius"/>
    </source>
</evidence>
<accession>A0A2P2M8B2</accession>
<keyword evidence="1" id="KW-0472">Membrane</keyword>
<reference evidence="2" key="1">
    <citation type="submission" date="2018-02" db="EMBL/GenBank/DDBJ databases">
        <title>Rhizophora mucronata_Transcriptome.</title>
        <authorList>
            <person name="Meera S.P."/>
            <person name="Sreeshan A."/>
            <person name="Augustine A."/>
        </authorList>
    </citation>
    <scope>NUCLEOTIDE SEQUENCE</scope>
    <source>
        <tissue evidence="2">Leaf</tissue>
    </source>
</reference>
<evidence type="ECO:0000313" key="2">
    <source>
        <dbReference type="EMBL" id="MBX26460.1"/>
    </source>
</evidence>
<feature type="transmembrane region" description="Helical" evidence="1">
    <location>
        <begin position="29"/>
        <end position="51"/>
    </location>
</feature>
<name>A0A2P2M8B2_RHIMU</name>
<keyword evidence="1" id="KW-1133">Transmembrane helix</keyword>
<dbReference type="EMBL" id="GGEC01045976">
    <property type="protein sequence ID" value="MBX26460.1"/>
    <property type="molecule type" value="Transcribed_RNA"/>
</dbReference>
<keyword evidence="1" id="KW-0812">Transmembrane</keyword>
<organism evidence="2">
    <name type="scientific">Rhizophora mucronata</name>
    <name type="common">Asiatic mangrove</name>
    <dbReference type="NCBI Taxonomy" id="61149"/>
    <lineage>
        <taxon>Eukaryota</taxon>
        <taxon>Viridiplantae</taxon>
        <taxon>Streptophyta</taxon>
        <taxon>Embryophyta</taxon>
        <taxon>Tracheophyta</taxon>
        <taxon>Spermatophyta</taxon>
        <taxon>Magnoliopsida</taxon>
        <taxon>eudicotyledons</taxon>
        <taxon>Gunneridae</taxon>
        <taxon>Pentapetalae</taxon>
        <taxon>rosids</taxon>
        <taxon>fabids</taxon>
        <taxon>Malpighiales</taxon>
        <taxon>Rhizophoraceae</taxon>
        <taxon>Rhizophora</taxon>
    </lineage>
</organism>
<sequence>MQPSCSLVLSTIKYGLVQLWFDEILPLNLVWIFLISDPAVILHFPLQLAVYG</sequence>
<dbReference type="AlphaFoldDB" id="A0A2P2M8B2"/>
<proteinExistence type="predicted"/>